<reference evidence="3" key="1">
    <citation type="submission" date="2022-09" db="EMBL/GenBank/DDBJ databases">
        <title>Intensive care unit water sources are persistently colonized with multi-drug resistant bacteria and are the site of extensive horizontal gene transfer of antibiotic resistance genes.</title>
        <authorList>
            <person name="Diorio-Toth L."/>
        </authorList>
    </citation>
    <scope>NUCLEOTIDE SEQUENCE</scope>
    <source>
        <strain evidence="3">GD03885</strain>
    </source>
</reference>
<gene>
    <name evidence="3" type="ORF">N5C97_15825</name>
</gene>
<dbReference type="InterPro" id="IPR000477">
    <property type="entry name" value="RT_dom"/>
</dbReference>
<dbReference type="Proteomes" id="UP001160116">
    <property type="component" value="Unassembled WGS sequence"/>
</dbReference>
<dbReference type="PANTHER" id="PTHR34047:SF8">
    <property type="entry name" value="PROTEIN YKFC"/>
    <property type="match status" value="1"/>
</dbReference>
<feature type="domain" description="Reverse transcriptase" evidence="2">
    <location>
        <begin position="76"/>
        <end position="312"/>
    </location>
</feature>
<name>A0AA42SHT2_ACIJO</name>
<dbReference type="PANTHER" id="PTHR34047">
    <property type="entry name" value="NUCLEAR INTRON MATURASE 1, MITOCHONDRIAL-RELATED"/>
    <property type="match status" value="1"/>
</dbReference>
<evidence type="ECO:0000313" key="4">
    <source>
        <dbReference type="Proteomes" id="UP001160116"/>
    </source>
</evidence>
<dbReference type="SUPFAM" id="SSF56672">
    <property type="entry name" value="DNA/RNA polymerases"/>
    <property type="match status" value="1"/>
</dbReference>
<comment type="caution">
    <text evidence="3">The sequence shown here is derived from an EMBL/GenBank/DDBJ whole genome shotgun (WGS) entry which is preliminary data.</text>
</comment>
<evidence type="ECO:0000313" key="3">
    <source>
        <dbReference type="EMBL" id="MDH0827919.1"/>
    </source>
</evidence>
<keyword evidence="3" id="KW-0695">RNA-directed DNA polymerase</keyword>
<protein>
    <submittedName>
        <fullName evidence="3">Reverse transcriptase domain-containing protein</fullName>
    </submittedName>
</protein>
<dbReference type="GO" id="GO:0003964">
    <property type="term" value="F:RNA-directed DNA polymerase activity"/>
    <property type="evidence" value="ECO:0007669"/>
    <property type="project" value="UniProtKB-KW"/>
</dbReference>
<organism evidence="3 4">
    <name type="scientific">Acinetobacter johnsonii</name>
    <dbReference type="NCBI Taxonomy" id="40214"/>
    <lineage>
        <taxon>Bacteria</taxon>
        <taxon>Pseudomonadati</taxon>
        <taxon>Pseudomonadota</taxon>
        <taxon>Gammaproteobacteria</taxon>
        <taxon>Moraxellales</taxon>
        <taxon>Moraxellaceae</taxon>
        <taxon>Acinetobacter</taxon>
    </lineage>
</organism>
<accession>A0AA42SHT2</accession>
<dbReference type="AlphaFoldDB" id="A0AA42SHT2"/>
<keyword evidence="3" id="KW-0548">Nucleotidyltransferase</keyword>
<evidence type="ECO:0000256" key="1">
    <source>
        <dbReference type="ARBA" id="ARBA00034120"/>
    </source>
</evidence>
<comment type="similarity">
    <text evidence="1">Belongs to the bacterial reverse transcriptase family.</text>
</comment>
<keyword evidence="3" id="KW-0808">Transferase</keyword>
<sequence>MGLENILIKEITKECDKLIKRYHNYHNYVNLEYLRDSKRLNIVKDKYLKEPDYWTTNKGCNPFYVKKNINVIAHSIAKKITEREYEPLSPSTFEILKENGSLRPIVVYPIADNVVSKLFYKRLLKKNKHRFSSYAYAYRNDRNVHFAIEDISIDLNRSSRSFVAEFDFSDFFGNISHDYLRKQFNLNGFKISDEERHIIDAFLSNQGGKGIPQGTSISLFLANVACWELDHKLEKEGLNFARYADDTLIWSTNYQKICNSFNMINEFSQAAGIPINTGKSEGISLLKQPDYKKSEFSEKGTKTNVDFLGYSISIDKISFRQKSIEKIKKEISYIIYKNLLQPLRNNNFRKYIEITKNKDYHLMVAIMQIKRYIYGGLNNGQLVNYITGRSNRLVFKGLMSFYPLVNDEPQLNSLDGWLISTLHRAIKLREKLLINGNYILPGKYAFPLDKANLVITLNTINTSQYHRNYEIPSFMLIHKALKVGIKKKGLSNIIRLELPEYTY</sequence>
<proteinExistence type="inferred from homology"/>
<dbReference type="InterPro" id="IPR051083">
    <property type="entry name" value="GrpII_Intron_Splice-Mob/Def"/>
</dbReference>
<dbReference type="PROSITE" id="PS50878">
    <property type="entry name" value="RT_POL"/>
    <property type="match status" value="1"/>
</dbReference>
<dbReference type="EMBL" id="JAOCCL010000067">
    <property type="protein sequence ID" value="MDH0827919.1"/>
    <property type="molecule type" value="Genomic_DNA"/>
</dbReference>
<dbReference type="InterPro" id="IPR043502">
    <property type="entry name" value="DNA/RNA_pol_sf"/>
</dbReference>
<evidence type="ECO:0000259" key="2">
    <source>
        <dbReference type="PROSITE" id="PS50878"/>
    </source>
</evidence>
<dbReference type="RefSeq" id="WP_279679383.1">
    <property type="nucleotide sequence ID" value="NZ_JAOCCL010000067.1"/>
</dbReference>
<dbReference type="Pfam" id="PF00078">
    <property type="entry name" value="RVT_1"/>
    <property type="match status" value="1"/>
</dbReference>